<dbReference type="EMBL" id="JADCUA010000002">
    <property type="protein sequence ID" value="KAH9842885.1"/>
    <property type="molecule type" value="Genomic_DNA"/>
</dbReference>
<keyword evidence="3" id="KW-1185">Reference proteome</keyword>
<gene>
    <name evidence="2" type="ORF">C8Q71DRAFT_225865</name>
</gene>
<sequence length="165" mass="18285">MGGVCLVLRTVVPLIFPPDAGNRGHVFRSVVRCGRAEPCRLVNVVYPWCTAPRASRKRPRQRVPLPASPWMKTSRHTSQPHRVSRPSSSHDALYLAQYSFDGLGDLIIGIYASNPAQARSQKGHINDGTRARPHERLDGSEELTLAAIPVNRCHRLHIGRLGRGC</sequence>
<evidence type="ECO:0000313" key="3">
    <source>
        <dbReference type="Proteomes" id="UP000814176"/>
    </source>
</evidence>
<feature type="region of interest" description="Disordered" evidence="1">
    <location>
        <begin position="57"/>
        <end position="86"/>
    </location>
</feature>
<comment type="caution">
    <text evidence="2">The sequence shown here is derived from an EMBL/GenBank/DDBJ whole genome shotgun (WGS) entry which is preliminary data.</text>
</comment>
<name>A0ABQ8KUX9_9APHY</name>
<reference evidence="2 3" key="1">
    <citation type="journal article" date="2021" name="Environ. Microbiol.">
        <title>Gene family expansions and transcriptome signatures uncover fungal adaptations to wood decay.</title>
        <authorList>
            <person name="Hage H."/>
            <person name="Miyauchi S."/>
            <person name="Viragh M."/>
            <person name="Drula E."/>
            <person name="Min B."/>
            <person name="Chaduli D."/>
            <person name="Navarro D."/>
            <person name="Favel A."/>
            <person name="Norest M."/>
            <person name="Lesage-Meessen L."/>
            <person name="Balint B."/>
            <person name="Merenyi Z."/>
            <person name="de Eugenio L."/>
            <person name="Morin E."/>
            <person name="Martinez A.T."/>
            <person name="Baldrian P."/>
            <person name="Stursova M."/>
            <person name="Martinez M.J."/>
            <person name="Novotny C."/>
            <person name="Magnuson J.K."/>
            <person name="Spatafora J.W."/>
            <person name="Maurice S."/>
            <person name="Pangilinan J."/>
            <person name="Andreopoulos W."/>
            <person name="LaButti K."/>
            <person name="Hundley H."/>
            <person name="Na H."/>
            <person name="Kuo A."/>
            <person name="Barry K."/>
            <person name="Lipzen A."/>
            <person name="Henrissat B."/>
            <person name="Riley R."/>
            <person name="Ahrendt S."/>
            <person name="Nagy L.G."/>
            <person name="Grigoriev I.V."/>
            <person name="Martin F."/>
            <person name="Rosso M.N."/>
        </authorList>
    </citation>
    <scope>NUCLEOTIDE SEQUENCE [LARGE SCALE GENOMIC DNA]</scope>
    <source>
        <strain evidence="2 3">CIRM-BRFM 1785</strain>
    </source>
</reference>
<organism evidence="2 3">
    <name type="scientific">Rhodofomes roseus</name>
    <dbReference type="NCBI Taxonomy" id="34475"/>
    <lineage>
        <taxon>Eukaryota</taxon>
        <taxon>Fungi</taxon>
        <taxon>Dikarya</taxon>
        <taxon>Basidiomycota</taxon>
        <taxon>Agaricomycotina</taxon>
        <taxon>Agaricomycetes</taxon>
        <taxon>Polyporales</taxon>
        <taxon>Rhodofomes</taxon>
    </lineage>
</organism>
<dbReference type="RefSeq" id="XP_047783932.1">
    <property type="nucleotide sequence ID" value="XM_047917135.1"/>
</dbReference>
<accession>A0ABQ8KUX9</accession>
<evidence type="ECO:0000256" key="1">
    <source>
        <dbReference type="SAM" id="MobiDB-lite"/>
    </source>
</evidence>
<dbReference type="GeneID" id="71997867"/>
<feature type="compositionally biased region" description="Basic residues" evidence="1">
    <location>
        <begin position="73"/>
        <end position="84"/>
    </location>
</feature>
<protein>
    <submittedName>
        <fullName evidence="2">Uncharacterized protein</fullName>
    </submittedName>
</protein>
<dbReference type="Proteomes" id="UP000814176">
    <property type="component" value="Unassembled WGS sequence"/>
</dbReference>
<proteinExistence type="predicted"/>
<evidence type="ECO:0000313" key="2">
    <source>
        <dbReference type="EMBL" id="KAH9842885.1"/>
    </source>
</evidence>